<dbReference type="HAMAP" id="MF_00109">
    <property type="entry name" value="Shikimate_kinase"/>
    <property type="match status" value="1"/>
</dbReference>
<gene>
    <name evidence="11" type="primary">aroK</name>
    <name evidence="12" type="ORF">ACFSYH_03520</name>
</gene>
<evidence type="ECO:0000256" key="5">
    <source>
        <dbReference type="ARBA" id="ARBA00022679"/>
    </source>
</evidence>
<dbReference type="Gene3D" id="3.40.50.300">
    <property type="entry name" value="P-loop containing nucleotide triphosphate hydrolases"/>
    <property type="match status" value="1"/>
</dbReference>
<dbReference type="Proteomes" id="UP001597391">
    <property type="component" value="Unassembled WGS sequence"/>
</dbReference>
<comment type="pathway">
    <text evidence="1 11">Metabolic intermediate biosynthesis; chorismate biosynthesis; chorismate from D-erythrose 4-phosphate and phosphoenolpyruvate: step 5/7.</text>
</comment>
<protein>
    <recommendedName>
        <fullName evidence="3 11">Shikimate kinase</fullName>
        <shortName evidence="11">SK</shortName>
        <ecNumber evidence="3 11">2.7.1.71</ecNumber>
    </recommendedName>
</protein>
<keyword evidence="9 11" id="KW-0057">Aromatic amino acid biosynthesis</keyword>
<dbReference type="InterPro" id="IPR027417">
    <property type="entry name" value="P-loop_NTPase"/>
</dbReference>
<dbReference type="PROSITE" id="PS01128">
    <property type="entry name" value="SHIKIMATE_KINASE"/>
    <property type="match status" value="1"/>
</dbReference>
<keyword evidence="13" id="KW-1185">Reference proteome</keyword>
<dbReference type="SUPFAM" id="SSF52540">
    <property type="entry name" value="P-loop containing nucleoside triphosphate hydrolases"/>
    <property type="match status" value="1"/>
</dbReference>
<evidence type="ECO:0000256" key="8">
    <source>
        <dbReference type="ARBA" id="ARBA00022840"/>
    </source>
</evidence>
<dbReference type="EC" id="2.7.1.71" evidence="3 11"/>
<keyword evidence="7 11" id="KW-0418">Kinase</keyword>
<feature type="binding site" evidence="11">
    <location>
        <position position="36"/>
    </location>
    <ligand>
        <name>substrate</name>
    </ligand>
</feature>
<dbReference type="EMBL" id="JBHUOP010000001">
    <property type="protein sequence ID" value="MFD2839635.1"/>
    <property type="molecule type" value="Genomic_DNA"/>
</dbReference>
<evidence type="ECO:0000313" key="13">
    <source>
        <dbReference type="Proteomes" id="UP001597391"/>
    </source>
</evidence>
<comment type="similarity">
    <text evidence="2 11">Belongs to the shikimate kinase family.</text>
</comment>
<dbReference type="Pfam" id="PF01202">
    <property type="entry name" value="SKI"/>
    <property type="match status" value="1"/>
</dbReference>
<keyword evidence="6 11" id="KW-0547">Nucleotide-binding</keyword>
<comment type="subunit">
    <text evidence="11">Monomer.</text>
</comment>
<feature type="binding site" evidence="11">
    <location>
        <position position="18"/>
    </location>
    <ligand>
        <name>Mg(2+)</name>
        <dbReference type="ChEBI" id="CHEBI:18420"/>
    </ligand>
</feature>
<feature type="binding site" evidence="11">
    <location>
        <position position="82"/>
    </location>
    <ligand>
        <name>substrate</name>
    </ligand>
</feature>
<dbReference type="InterPro" id="IPR031322">
    <property type="entry name" value="Shikimate/glucono_kinase"/>
</dbReference>
<keyword evidence="11" id="KW-0479">Metal-binding</keyword>
<name>A0ABW5XEC1_9MICO</name>
<dbReference type="InterPro" id="IPR023000">
    <property type="entry name" value="Shikimate_kinase_CS"/>
</dbReference>
<comment type="cofactor">
    <cofactor evidence="11">
        <name>Mg(2+)</name>
        <dbReference type="ChEBI" id="CHEBI:18420"/>
    </cofactor>
    <text evidence="11">Binds 1 Mg(2+) ion per subunit.</text>
</comment>
<evidence type="ECO:0000256" key="11">
    <source>
        <dbReference type="HAMAP-Rule" id="MF_00109"/>
    </source>
</evidence>
<proteinExistence type="inferred from homology"/>
<evidence type="ECO:0000256" key="3">
    <source>
        <dbReference type="ARBA" id="ARBA00012154"/>
    </source>
</evidence>
<organism evidence="12 13">
    <name type="scientific">Populibacterium corticicola</name>
    <dbReference type="NCBI Taxonomy" id="1812826"/>
    <lineage>
        <taxon>Bacteria</taxon>
        <taxon>Bacillati</taxon>
        <taxon>Actinomycetota</taxon>
        <taxon>Actinomycetes</taxon>
        <taxon>Micrococcales</taxon>
        <taxon>Jonesiaceae</taxon>
        <taxon>Populibacterium</taxon>
    </lineage>
</organism>
<evidence type="ECO:0000256" key="1">
    <source>
        <dbReference type="ARBA" id="ARBA00004842"/>
    </source>
</evidence>
<dbReference type="PANTHER" id="PTHR21087">
    <property type="entry name" value="SHIKIMATE KINASE"/>
    <property type="match status" value="1"/>
</dbReference>
<keyword evidence="11" id="KW-0460">Magnesium</keyword>
<keyword evidence="5 11" id="KW-0808">Transferase</keyword>
<evidence type="ECO:0000256" key="4">
    <source>
        <dbReference type="ARBA" id="ARBA00022605"/>
    </source>
</evidence>
<evidence type="ECO:0000256" key="7">
    <source>
        <dbReference type="ARBA" id="ARBA00022777"/>
    </source>
</evidence>
<comment type="catalytic activity">
    <reaction evidence="10 11">
        <text>shikimate + ATP = 3-phosphoshikimate + ADP + H(+)</text>
        <dbReference type="Rhea" id="RHEA:13121"/>
        <dbReference type="ChEBI" id="CHEBI:15378"/>
        <dbReference type="ChEBI" id="CHEBI:30616"/>
        <dbReference type="ChEBI" id="CHEBI:36208"/>
        <dbReference type="ChEBI" id="CHEBI:145989"/>
        <dbReference type="ChEBI" id="CHEBI:456216"/>
        <dbReference type="EC" id="2.7.1.71"/>
    </reaction>
</comment>
<accession>A0ABW5XEC1</accession>
<evidence type="ECO:0000256" key="9">
    <source>
        <dbReference type="ARBA" id="ARBA00023141"/>
    </source>
</evidence>
<keyword evidence="4 11" id="KW-0028">Amino-acid biosynthesis</keyword>
<dbReference type="InterPro" id="IPR000623">
    <property type="entry name" value="Shikimate_kinase/TSH1"/>
</dbReference>
<dbReference type="PRINTS" id="PR01100">
    <property type="entry name" value="SHIKIMTKNASE"/>
</dbReference>
<evidence type="ECO:0000256" key="6">
    <source>
        <dbReference type="ARBA" id="ARBA00022741"/>
    </source>
</evidence>
<feature type="binding site" evidence="11">
    <location>
        <position position="124"/>
    </location>
    <ligand>
        <name>ATP</name>
        <dbReference type="ChEBI" id="CHEBI:30616"/>
    </ligand>
</feature>
<dbReference type="GO" id="GO:0004765">
    <property type="term" value="F:shikimate kinase activity"/>
    <property type="evidence" value="ECO:0007669"/>
    <property type="project" value="UniProtKB-EC"/>
</dbReference>
<comment type="function">
    <text evidence="11">Catalyzes the specific phosphorylation of the 3-hydroxyl group of shikimic acid using ATP as a cosubstrate.</text>
</comment>
<reference evidence="13" key="1">
    <citation type="journal article" date="2019" name="Int. J. Syst. Evol. Microbiol.">
        <title>The Global Catalogue of Microorganisms (GCM) 10K type strain sequencing project: providing services to taxonomists for standard genome sequencing and annotation.</title>
        <authorList>
            <consortium name="The Broad Institute Genomics Platform"/>
            <consortium name="The Broad Institute Genome Sequencing Center for Infectious Disease"/>
            <person name="Wu L."/>
            <person name="Ma J."/>
        </authorList>
    </citation>
    <scope>NUCLEOTIDE SEQUENCE [LARGE SCALE GENOMIC DNA]</scope>
    <source>
        <strain evidence="13">KCTC 33576</strain>
    </source>
</reference>
<comment type="caution">
    <text evidence="11">Lacks conserved residue(s) required for the propagation of feature annotation.</text>
</comment>
<dbReference type="RefSeq" id="WP_377465130.1">
    <property type="nucleotide sequence ID" value="NZ_JBHUOP010000001.1"/>
</dbReference>
<keyword evidence="8 11" id="KW-0067">ATP-binding</keyword>
<dbReference type="CDD" id="cd00464">
    <property type="entry name" value="SK"/>
    <property type="match status" value="1"/>
</dbReference>
<dbReference type="PANTHER" id="PTHR21087:SF16">
    <property type="entry name" value="SHIKIMATE KINASE 1, CHLOROPLASTIC"/>
    <property type="match status" value="1"/>
</dbReference>
<feature type="binding site" evidence="11">
    <location>
        <position position="60"/>
    </location>
    <ligand>
        <name>substrate</name>
    </ligand>
</feature>
<feature type="binding site" evidence="11">
    <location>
        <position position="142"/>
    </location>
    <ligand>
        <name>substrate</name>
    </ligand>
</feature>
<keyword evidence="11" id="KW-0963">Cytoplasm</keyword>
<comment type="subcellular location">
    <subcellularLocation>
        <location evidence="11">Cytoplasm</location>
    </subcellularLocation>
</comment>
<sequence length="176" mass="18682">MATQPLVVLAGPPGAGKSTVAKVLSRLKGVQVRDTDQDVEANAGKPISDIFIDDGEAAFRELEVAAVAAALTSHDGVLALGGGAIMREETQENLARYRSQGGLVVFLDVTLSHAAPRVGFNQARPLLLGNPRAQWKILMDQRRPTYEAVANFQILTDGKSPQEVAQAISAELARLA</sequence>
<comment type="caution">
    <text evidence="12">The sequence shown here is derived from an EMBL/GenBank/DDBJ whole genome shotgun (WGS) entry which is preliminary data.</text>
</comment>
<evidence type="ECO:0000256" key="2">
    <source>
        <dbReference type="ARBA" id="ARBA00006997"/>
    </source>
</evidence>
<evidence type="ECO:0000313" key="12">
    <source>
        <dbReference type="EMBL" id="MFD2839635.1"/>
    </source>
</evidence>
<feature type="binding site" evidence="11">
    <location>
        <begin position="14"/>
        <end position="19"/>
    </location>
    <ligand>
        <name>ATP</name>
        <dbReference type="ChEBI" id="CHEBI:30616"/>
    </ligand>
</feature>
<evidence type="ECO:0000256" key="10">
    <source>
        <dbReference type="ARBA" id="ARBA00048567"/>
    </source>
</evidence>